<name>A0A2C9WY84_PSEAI</name>
<protein>
    <submittedName>
        <fullName evidence="6">MFS transporter</fullName>
    </submittedName>
</protein>
<evidence type="ECO:0000256" key="2">
    <source>
        <dbReference type="ARBA" id="ARBA00022692"/>
    </source>
</evidence>
<dbReference type="Gene3D" id="1.20.1250.20">
    <property type="entry name" value="MFS general substrate transporter like domains"/>
    <property type="match status" value="1"/>
</dbReference>
<dbReference type="SUPFAM" id="SSF103473">
    <property type="entry name" value="MFS general substrate transporter"/>
    <property type="match status" value="1"/>
</dbReference>
<keyword evidence="4" id="KW-0472">Membrane</keyword>
<feature type="domain" description="Major facilitator superfamily (MFS) profile" evidence="5">
    <location>
        <begin position="49"/>
        <end position="230"/>
    </location>
</feature>
<dbReference type="Pfam" id="PF07690">
    <property type="entry name" value="MFS_1"/>
    <property type="match status" value="1"/>
</dbReference>
<dbReference type="AlphaFoldDB" id="A0A2C9WY84"/>
<dbReference type="PANTHER" id="PTHR23514:SF13">
    <property type="entry name" value="INNER MEMBRANE PROTEIN YBJJ"/>
    <property type="match status" value="1"/>
</dbReference>
<comment type="caution">
    <text evidence="6">The sequence shown here is derived from an EMBL/GenBank/DDBJ whole genome shotgun (WGS) entry which is preliminary data.</text>
</comment>
<sequence>MIGQDFALSTHFGVISVIAFLAALACWRFLHDQPGAERVGRAFTMPDRRLFNYGLIVFFSMACEGIMYDWSVVYFQDVVSAERQLVGVGFMVFMGAMTVGRLLLNRVADRFGTRSTLQWSGGLALIGMVTTIAYPSLPASIIGFCLVGLGICTVIPLVAGAAARSSSMAPSSAIAAVLTIGFLGTLIGPPLIGFLSEAFGLRYAFGACVVLAIGIILRAGKIPWQAPSVV</sequence>
<evidence type="ECO:0000313" key="6">
    <source>
        <dbReference type="EMBL" id="OTI60990.1"/>
    </source>
</evidence>
<evidence type="ECO:0000256" key="1">
    <source>
        <dbReference type="ARBA" id="ARBA00004141"/>
    </source>
</evidence>
<reference evidence="6 7" key="1">
    <citation type="submission" date="2017-05" db="EMBL/GenBank/DDBJ databases">
        <authorList>
            <person name="Song R."/>
            <person name="Chenine A.L."/>
            <person name="Ruprecht R.M."/>
        </authorList>
    </citation>
    <scope>NUCLEOTIDE SEQUENCE [LARGE SCALE GENOMIC DNA]</scope>
    <source>
        <strain evidence="6 7">S567_C10_BS</strain>
    </source>
</reference>
<dbReference type="InterPro" id="IPR011701">
    <property type="entry name" value="MFS"/>
</dbReference>
<dbReference type="GO" id="GO:0016020">
    <property type="term" value="C:membrane"/>
    <property type="evidence" value="ECO:0007669"/>
    <property type="project" value="UniProtKB-SubCell"/>
</dbReference>
<organism evidence="6 7">
    <name type="scientific">Pseudomonas aeruginosa</name>
    <dbReference type="NCBI Taxonomy" id="287"/>
    <lineage>
        <taxon>Bacteria</taxon>
        <taxon>Pseudomonadati</taxon>
        <taxon>Pseudomonadota</taxon>
        <taxon>Gammaproteobacteria</taxon>
        <taxon>Pseudomonadales</taxon>
        <taxon>Pseudomonadaceae</taxon>
        <taxon>Pseudomonas</taxon>
    </lineage>
</organism>
<proteinExistence type="predicted"/>
<dbReference type="Proteomes" id="UP000194857">
    <property type="component" value="Unassembled WGS sequence"/>
</dbReference>
<comment type="subcellular location">
    <subcellularLocation>
        <location evidence="1">Membrane</location>
        <topology evidence="1">Multi-pass membrane protein</topology>
    </subcellularLocation>
</comment>
<dbReference type="EMBL" id="NFFZ01000008">
    <property type="protein sequence ID" value="OTI60990.1"/>
    <property type="molecule type" value="Genomic_DNA"/>
</dbReference>
<evidence type="ECO:0000259" key="5">
    <source>
        <dbReference type="PROSITE" id="PS50850"/>
    </source>
</evidence>
<evidence type="ECO:0000256" key="4">
    <source>
        <dbReference type="ARBA" id="ARBA00023136"/>
    </source>
</evidence>
<dbReference type="InterPro" id="IPR051788">
    <property type="entry name" value="MFS_Transporter"/>
</dbReference>
<accession>A0A2C9WY84</accession>
<evidence type="ECO:0000313" key="7">
    <source>
        <dbReference type="Proteomes" id="UP000194857"/>
    </source>
</evidence>
<dbReference type="InterPro" id="IPR020846">
    <property type="entry name" value="MFS_dom"/>
</dbReference>
<evidence type="ECO:0000256" key="3">
    <source>
        <dbReference type="ARBA" id="ARBA00022989"/>
    </source>
</evidence>
<keyword evidence="3" id="KW-1133">Transmembrane helix</keyword>
<dbReference type="InterPro" id="IPR036259">
    <property type="entry name" value="MFS_trans_sf"/>
</dbReference>
<gene>
    <name evidence="6" type="ORF">CAZ10_17540</name>
</gene>
<dbReference type="PROSITE" id="PS50850">
    <property type="entry name" value="MFS"/>
    <property type="match status" value="1"/>
</dbReference>
<dbReference type="GO" id="GO:0022857">
    <property type="term" value="F:transmembrane transporter activity"/>
    <property type="evidence" value="ECO:0007669"/>
    <property type="project" value="InterPro"/>
</dbReference>
<keyword evidence="2" id="KW-0812">Transmembrane</keyword>
<dbReference type="PANTHER" id="PTHR23514">
    <property type="entry name" value="BYPASS OF STOP CODON PROTEIN 6"/>
    <property type="match status" value="1"/>
</dbReference>